<name>A0A7R9U253_9STRA</name>
<dbReference type="InterPro" id="IPR051038">
    <property type="entry name" value="RMT2/GAMT_Mtase"/>
</dbReference>
<dbReference type="GO" id="GO:0030731">
    <property type="term" value="F:guanidinoacetate N-methyltransferase activity"/>
    <property type="evidence" value="ECO:0007669"/>
    <property type="project" value="TreeGrafter"/>
</dbReference>
<gene>
    <name evidence="2" type="ORF">PPYR1160_LOCUS1480</name>
</gene>
<proteinExistence type="predicted"/>
<dbReference type="GO" id="GO:0006601">
    <property type="term" value="P:creatine biosynthetic process"/>
    <property type="evidence" value="ECO:0007669"/>
    <property type="project" value="TreeGrafter"/>
</dbReference>
<reference evidence="2" key="1">
    <citation type="submission" date="2021-01" db="EMBL/GenBank/DDBJ databases">
        <authorList>
            <person name="Corre E."/>
            <person name="Pelletier E."/>
            <person name="Niang G."/>
            <person name="Scheremetjew M."/>
            <person name="Finn R."/>
            <person name="Kale V."/>
            <person name="Holt S."/>
            <person name="Cochrane G."/>
            <person name="Meng A."/>
            <person name="Brown T."/>
            <person name="Cohen L."/>
        </authorList>
    </citation>
    <scope>NUCLEOTIDE SEQUENCE</scope>
    <source>
        <strain evidence="2">CCMP2078</strain>
    </source>
</reference>
<evidence type="ECO:0000313" key="2">
    <source>
        <dbReference type="EMBL" id="CAD8251988.1"/>
    </source>
</evidence>
<dbReference type="SUPFAM" id="SSF53335">
    <property type="entry name" value="S-adenosyl-L-methionine-dependent methyltransferases"/>
    <property type="match status" value="1"/>
</dbReference>
<dbReference type="GO" id="GO:0005634">
    <property type="term" value="C:nucleus"/>
    <property type="evidence" value="ECO:0007669"/>
    <property type="project" value="TreeGrafter"/>
</dbReference>
<organism evidence="2">
    <name type="scientific">Pinguiococcus pyrenoidosus</name>
    <dbReference type="NCBI Taxonomy" id="172671"/>
    <lineage>
        <taxon>Eukaryota</taxon>
        <taxon>Sar</taxon>
        <taxon>Stramenopiles</taxon>
        <taxon>Ochrophyta</taxon>
        <taxon>Pinguiophyceae</taxon>
        <taxon>Pinguiochrysidales</taxon>
        <taxon>Pinguiochrysidaceae</taxon>
        <taxon>Pinguiococcus</taxon>
    </lineage>
</organism>
<feature type="compositionally biased region" description="Basic and acidic residues" evidence="1">
    <location>
        <begin position="261"/>
        <end position="272"/>
    </location>
</feature>
<dbReference type="EMBL" id="HBEA01001997">
    <property type="protein sequence ID" value="CAD8251988.1"/>
    <property type="molecule type" value="Transcribed_RNA"/>
</dbReference>
<feature type="compositionally biased region" description="Basic and acidic residues" evidence="1">
    <location>
        <begin position="279"/>
        <end position="307"/>
    </location>
</feature>
<dbReference type="PANTHER" id="PTHR32379">
    <property type="entry name" value="GUANIDINOACETATE N-METHYLTRANSFERASE"/>
    <property type="match status" value="1"/>
</dbReference>
<dbReference type="PANTHER" id="PTHR32379:SF1">
    <property type="entry name" value="GUANIDINOACETATE N-METHYLTRANSFERASE"/>
    <property type="match status" value="1"/>
</dbReference>
<dbReference type="CDD" id="cd02440">
    <property type="entry name" value="AdoMet_MTases"/>
    <property type="match status" value="1"/>
</dbReference>
<sequence>MLGSDERDARSSDEDVGKCGLSFGWDARGEEVLLMHRPNGDDKSAAEPYKGENRVVMMEWEKPYMEALVEALRLSPRDDVLEIGFGCGYSALAILDASPRSHCIIECDPVVLRRARRFAEFGEVSTVVEGTWQAVLGGTADVDADTDAAEAFRGGTGFSAVFYDDFPLPVAGADRSDLVGSRTRWCWFLRALQEGGHLRHGARVTGYLARPLEPLELEEIRRRGFVVASMQTTDVSPSPLCPYFRESQMYIPVFAYQGGRKPSDGSEVDHASLDQGTVDVDRPREKRSSLAEQRDSDPKRRRGEEGA</sequence>
<feature type="region of interest" description="Disordered" evidence="1">
    <location>
        <begin position="261"/>
        <end position="307"/>
    </location>
</feature>
<dbReference type="Gene3D" id="3.40.50.150">
    <property type="entry name" value="Vaccinia Virus protein VP39"/>
    <property type="match status" value="1"/>
</dbReference>
<protein>
    <submittedName>
        <fullName evidence="2">Uncharacterized protein</fullName>
    </submittedName>
</protein>
<dbReference type="InterPro" id="IPR029063">
    <property type="entry name" value="SAM-dependent_MTases_sf"/>
</dbReference>
<accession>A0A7R9U253</accession>
<evidence type="ECO:0000256" key="1">
    <source>
        <dbReference type="SAM" id="MobiDB-lite"/>
    </source>
</evidence>
<dbReference type="AlphaFoldDB" id="A0A7R9U253"/>
<dbReference type="GO" id="GO:0005737">
    <property type="term" value="C:cytoplasm"/>
    <property type="evidence" value="ECO:0007669"/>
    <property type="project" value="TreeGrafter"/>
</dbReference>